<evidence type="ECO:0000256" key="4">
    <source>
        <dbReference type="ARBA" id="ARBA00023180"/>
    </source>
</evidence>
<dbReference type="PANTHER" id="PTHR10609">
    <property type="entry name" value="BIOTINIDASE-RELATED"/>
    <property type="match status" value="1"/>
</dbReference>
<dbReference type="SUPFAM" id="SSF56317">
    <property type="entry name" value="Carbon-nitrogen hydrolase"/>
    <property type="match status" value="1"/>
</dbReference>
<dbReference type="RefSeq" id="XP_002109213.1">
    <property type="nucleotide sequence ID" value="XM_002109177.1"/>
</dbReference>
<dbReference type="OMA" id="HYEISRD"/>
<dbReference type="PANTHER" id="PTHR10609:SF14">
    <property type="entry name" value="BIOTINIDASE"/>
    <property type="match status" value="1"/>
</dbReference>
<dbReference type="InterPro" id="IPR043957">
    <property type="entry name" value="Vanin_C"/>
</dbReference>
<dbReference type="Proteomes" id="UP000009022">
    <property type="component" value="Unassembled WGS sequence"/>
</dbReference>
<evidence type="ECO:0000313" key="7">
    <source>
        <dbReference type="Proteomes" id="UP000009022"/>
    </source>
</evidence>
<dbReference type="OrthoDB" id="10250282at2759"/>
<dbReference type="InterPro" id="IPR040154">
    <property type="entry name" value="Biotinidase/VNN"/>
</dbReference>
<dbReference type="CTD" id="6750995"/>
<dbReference type="PhylomeDB" id="B3RN23"/>
<dbReference type="PROSITE" id="PS50263">
    <property type="entry name" value="CN_HYDROLASE"/>
    <property type="match status" value="1"/>
</dbReference>
<dbReference type="HOGENOM" id="CLU_033209_0_0_1"/>
<dbReference type="eggNOG" id="KOG0806">
    <property type="taxonomic scope" value="Eukaryota"/>
</dbReference>
<evidence type="ECO:0000256" key="2">
    <source>
        <dbReference type="ARBA" id="ARBA00022729"/>
    </source>
</evidence>
<dbReference type="InParanoid" id="B3RN23"/>
<feature type="domain" description="CN hydrolase" evidence="5">
    <location>
        <begin position="9"/>
        <end position="297"/>
    </location>
</feature>
<protein>
    <recommendedName>
        <fullName evidence="5">CN hydrolase domain-containing protein</fullName>
    </recommendedName>
</protein>
<sequence>MSFVGCKRYTAAVVEYEPFYTDKIFHSKEEAFQKALLINLREFAKWTKLAAQRGANIIVFPENGLFGFLNRDLVKPYLQHLPEPTKIGNQYEIPCAQANIEKFNDGPVLQFLSCLAARYEIAIVANVGEVQPCNRMLDNDCPPDKQFQYNTNIVLDTDGSFIAKYRKEHLFFEPEYDQPATCENIAFTPSFGVTFGIMTCFDILYNCPAVTLINKYHIKNFVIPMAWMKGIPLLQSNQYQQAWSRSHGVNVIAANVHFLRADMTGSGIYSSGLVKAWYYNNNSSRNGSQLLVAELDSEDSQPQTSLCRYLMINYTAVALEPPPSHSKGQTFQSLMMHNIYNFVLLDKTKQGQASVCFGTLCCHLQFERDQTSEMFALAAYDGPYYVFKNFHLQVCALVKCNSNEDKRKCGQPVYQSQTIFKSLTISGTFSNKTVLYPTSLLDGIRLVQPQLTHFDPKLKVLTECPLNNPLISAALIGRL</sequence>
<evidence type="ECO:0000313" key="6">
    <source>
        <dbReference type="EMBL" id="EDV27379.1"/>
    </source>
</evidence>
<proteinExistence type="inferred from homology"/>
<dbReference type="GeneID" id="6750995"/>
<accession>B3RN23</accession>
<keyword evidence="3" id="KW-0378">Hydrolase</keyword>
<evidence type="ECO:0000256" key="1">
    <source>
        <dbReference type="ARBA" id="ARBA00008225"/>
    </source>
</evidence>
<name>B3RN23_TRIAD</name>
<dbReference type="InterPro" id="IPR036526">
    <property type="entry name" value="C-N_Hydrolase_sf"/>
</dbReference>
<dbReference type="CDD" id="cd07567">
    <property type="entry name" value="biotinidase_like"/>
    <property type="match status" value="1"/>
</dbReference>
<dbReference type="FunCoup" id="B3RN23">
    <property type="interactions" value="46"/>
</dbReference>
<gene>
    <name evidence="6" type="ORF">TRIADDRAFT_21249</name>
</gene>
<evidence type="ECO:0000259" key="5">
    <source>
        <dbReference type="PROSITE" id="PS50263"/>
    </source>
</evidence>
<dbReference type="GO" id="GO:0016811">
    <property type="term" value="F:hydrolase activity, acting on carbon-nitrogen (but not peptide) bonds, in linear amides"/>
    <property type="evidence" value="ECO:0007669"/>
    <property type="project" value="InterPro"/>
</dbReference>
<keyword evidence="4" id="KW-0325">Glycoprotein</keyword>
<reference evidence="6 7" key="1">
    <citation type="journal article" date="2008" name="Nature">
        <title>The Trichoplax genome and the nature of placozoans.</title>
        <authorList>
            <person name="Srivastava M."/>
            <person name="Begovic E."/>
            <person name="Chapman J."/>
            <person name="Putnam N.H."/>
            <person name="Hellsten U."/>
            <person name="Kawashima T."/>
            <person name="Kuo A."/>
            <person name="Mitros T."/>
            <person name="Salamov A."/>
            <person name="Carpenter M.L."/>
            <person name="Signorovitch A.Y."/>
            <person name="Moreno M.A."/>
            <person name="Kamm K."/>
            <person name="Grimwood J."/>
            <person name="Schmutz J."/>
            <person name="Shapiro H."/>
            <person name="Grigoriev I.V."/>
            <person name="Buss L.W."/>
            <person name="Schierwater B."/>
            <person name="Dellaporta S.L."/>
            <person name="Rokhsar D.S."/>
        </authorList>
    </citation>
    <scope>NUCLEOTIDE SEQUENCE [LARGE SCALE GENOMIC DNA]</scope>
    <source>
        <strain evidence="6 7">Grell-BS-1999</strain>
    </source>
</reference>
<dbReference type="KEGG" id="tad:TRIADDRAFT_21249"/>
<evidence type="ECO:0000256" key="3">
    <source>
        <dbReference type="ARBA" id="ARBA00022801"/>
    </source>
</evidence>
<organism evidence="6 7">
    <name type="scientific">Trichoplax adhaerens</name>
    <name type="common">Trichoplax reptans</name>
    <dbReference type="NCBI Taxonomy" id="10228"/>
    <lineage>
        <taxon>Eukaryota</taxon>
        <taxon>Metazoa</taxon>
        <taxon>Placozoa</taxon>
        <taxon>Uniplacotomia</taxon>
        <taxon>Trichoplacea</taxon>
        <taxon>Trichoplacidae</taxon>
        <taxon>Trichoplax</taxon>
    </lineage>
</organism>
<dbReference type="STRING" id="10228.B3RN23"/>
<dbReference type="Gene3D" id="3.60.110.10">
    <property type="entry name" value="Carbon-nitrogen hydrolase"/>
    <property type="match status" value="1"/>
</dbReference>
<comment type="similarity">
    <text evidence="1">Belongs to the carbon-nitrogen hydrolase superfamily. BTD/VNN family.</text>
</comment>
<keyword evidence="7" id="KW-1185">Reference proteome</keyword>
<dbReference type="EMBL" id="DS985242">
    <property type="protein sequence ID" value="EDV27379.1"/>
    <property type="molecule type" value="Genomic_DNA"/>
</dbReference>
<dbReference type="Pfam" id="PF19018">
    <property type="entry name" value="Vanin_C"/>
    <property type="match status" value="1"/>
</dbReference>
<keyword evidence="2" id="KW-0732">Signal</keyword>
<dbReference type="Pfam" id="PF00795">
    <property type="entry name" value="CN_hydrolase"/>
    <property type="match status" value="1"/>
</dbReference>
<dbReference type="InterPro" id="IPR012101">
    <property type="entry name" value="Biotinidase-like_euk"/>
</dbReference>
<dbReference type="InterPro" id="IPR003010">
    <property type="entry name" value="C-N_Hydrolase"/>
</dbReference>
<dbReference type="AlphaFoldDB" id="B3RN23"/>